<evidence type="ECO:0000256" key="2">
    <source>
        <dbReference type="SAM" id="Phobius"/>
    </source>
</evidence>
<dbReference type="CDD" id="cd01324">
    <property type="entry name" value="cbb3_Oxidase_CcoQ"/>
    <property type="match status" value="1"/>
</dbReference>
<dbReference type="AlphaFoldDB" id="S9SHH5"/>
<reference evidence="3 4" key="1">
    <citation type="journal article" date="2013" name="Stand. Genomic Sci.">
        <title>Genome sequence of the reddish-pigmented Rubellimicrobium thermophilum type strain (DSM 16684(T)), a member of the Roseobacter clade.</title>
        <authorList>
            <person name="Fiebig A."/>
            <person name="Riedel T."/>
            <person name="Gronow S."/>
            <person name="Petersen J."/>
            <person name="Klenk H.P."/>
            <person name="Goker M."/>
        </authorList>
    </citation>
    <scope>NUCLEOTIDE SEQUENCE [LARGE SCALE GENOMIC DNA]</scope>
    <source>
        <strain evidence="3 4">DSM 16684</strain>
    </source>
</reference>
<dbReference type="RefSeq" id="WP_021097781.1">
    <property type="nucleotide sequence ID" value="NZ_KE557320.1"/>
</dbReference>
<evidence type="ECO:0000313" key="4">
    <source>
        <dbReference type="Proteomes" id="UP000015346"/>
    </source>
</evidence>
<keyword evidence="2" id="KW-0472">Membrane</keyword>
<dbReference type="InterPro" id="IPR008621">
    <property type="entry name" value="Cbb3-typ_cyt_oxidase_comp"/>
</dbReference>
<evidence type="ECO:0000256" key="1">
    <source>
        <dbReference type="SAM" id="MobiDB-lite"/>
    </source>
</evidence>
<dbReference type="Pfam" id="PF05545">
    <property type="entry name" value="FixQ"/>
    <property type="match status" value="1"/>
</dbReference>
<dbReference type="HOGENOM" id="CLU_192294_1_1_5"/>
<gene>
    <name evidence="3" type="ORF">ruthe_01693</name>
</gene>
<dbReference type="EMBL" id="AOLV01000013">
    <property type="protein sequence ID" value="EPX85764.1"/>
    <property type="molecule type" value="Genomic_DNA"/>
</dbReference>
<keyword evidence="4" id="KW-1185">Reference proteome</keyword>
<evidence type="ECO:0000313" key="3">
    <source>
        <dbReference type="EMBL" id="EPX85764.1"/>
    </source>
</evidence>
<keyword evidence="2" id="KW-0812">Transmembrane</keyword>
<dbReference type="STRING" id="1123069.ruthe_01693"/>
<proteinExistence type="predicted"/>
<protein>
    <submittedName>
        <fullName evidence="3">Cbb3-type cytochrome oxidase, subunit 3</fullName>
    </submittedName>
</protein>
<comment type="caution">
    <text evidence="3">The sequence shown here is derived from an EMBL/GenBank/DDBJ whole genome shotgun (WGS) entry which is preliminary data.</text>
</comment>
<organism evidence="3 4">
    <name type="scientific">Rubellimicrobium thermophilum DSM 16684</name>
    <dbReference type="NCBI Taxonomy" id="1123069"/>
    <lineage>
        <taxon>Bacteria</taxon>
        <taxon>Pseudomonadati</taxon>
        <taxon>Pseudomonadota</taxon>
        <taxon>Alphaproteobacteria</taxon>
        <taxon>Rhodobacterales</taxon>
        <taxon>Roseobacteraceae</taxon>
        <taxon>Rubellimicrobium</taxon>
    </lineage>
</organism>
<feature type="compositionally biased region" description="Basic and acidic residues" evidence="1">
    <location>
        <begin position="40"/>
        <end position="54"/>
    </location>
</feature>
<name>S9SHH5_9RHOB</name>
<feature type="transmembrane region" description="Helical" evidence="2">
    <location>
        <begin position="14"/>
        <end position="31"/>
    </location>
</feature>
<accession>S9SHH5</accession>
<dbReference type="Proteomes" id="UP000015346">
    <property type="component" value="Unassembled WGS sequence"/>
</dbReference>
<dbReference type="OrthoDB" id="9801588at2"/>
<feature type="region of interest" description="Disordered" evidence="1">
    <location>
        <begin position="40"/>
        <end position="84"/>
    </location>
</feature>
<keyword evidence="2" id="KW-1133">Transmembrane helix</keyword>
<sequence length="84" mass="9568">METYTLLRHFADSWVLLALFAIFVGAVLWVWRPGSRRLHDDAGLIPFRHEDRPTPARRGSPDSTGDTPHGNDPRSFALSPETRR</sequence>